<evidence type="ECO:0000313" key="1">
    <source>
        <dbReference type="EMBL" id="KKB57242.1"/>
    </source>
</evidence>
<sequence>MIESVKNTPLSIDISTYRNIENIDSISLLTKSSGNPLIQVRNVETSESIVLPELLPHVWLGNIIKKSSVADLDYKPLTYQRNPIRVGLTLLGTTASTINNPSYITIGQYVESQTQKGNFSQNQEFNFSVEQFTSYNELKSSFGSNKDVSGLFWGYSTEEGGEDITISKSTGLTVRFYQTSFKAIMDYPQNGIASIPENEIDEAVYMNSIAYGRLGVLTLETDSSVNTSKEYINKVFKSIFINNSTNFTKEEKDFLQSCDFKVYLVAGNGMSSAQSFTGLTGFLNHIKKGTFSKNEPGVPIFVTYAHARDNSPLLIKFTYNIKIIPVYVEMTEESLESSFKNLYLTFYKNSSKIPTIAPSFIQFEISHRNKFITYRPNHKETISYEDIKIKNSSHKTTLKVVSEARYNQSHSVGQVDMWDRYHSYTLKESPYYRILGTKKFGWD</sequence>
<gene>
    <name evidence="1" type="ORF">HMPREF1536_01963</name>
</gene>
<dbReference type="Pfam" id="PF01289">
    <property type="entry name" value="Thiol_cytolysin"/>
    <property type="match status" value="1"/>
</dbReference>
<dbReference type="Gene3D" id="3.40.30.40">
    <property type="entry name" value="Perfringolysin"/>
    <property type="match status" value="1"/>
</dbReference>
<evidence type="ECO:0000313" key="2">
    <source>
        <dbReference type="Proteomes" id="UP000033035"/>
    </source>
</evidence>
<keyword evidence="2" id="KW-1185">Reference proteome</keyword>
<reference evidence="1 2" key="1">
    <citation type="submission" date="2013-04" db="EMBL/GenBank/DDBJ databases">
        <title>The Genome Sequence of Parabacteroides gordonii DSM 23371.</title>
        <authorList>
            <consortium name="The Broad Institute Genomics Platform"/>
            <person name="Earl A."/>
            <person name="Ward D."/>
            <person name="Feldgarden M."/>
            <person name="Gevers D."/>
            <person name="Martens E."/>
            <person name="Sakamoto M."/>
            <person name="Benno Y."/>
            <person name="Suzuki N."/>
            <person name="Matsunaga N."/>
            <person name="Koshihara K."/>
            <person name="Seki M."/>
            <person name="Komiya H."/>
            <person name="Walker B."/>
            <person name="Young S."/>
            <person name="Zeng Q."/>
            <person name="Gargeya S."/>
            <person name="Fitzgerald M."/>
            <person name="Haas B."/>
            <person name="Abouelleil A."/>
            <person name="Allen A.W."/>
            <person name="Alvarado L."/>
            <person name="Arachchi H.M."/>
            <person name="Berlin A.M."/>
            <person name="Chapman S.B."/>
            <person name="Gainer-Dewar J."/>
            <person name="Goldberg J."/>
            <person name="Griggs A."/>
            <person name="Gujja S."/>
            <person name="Hansen M."/>
            <person name="Howarth C."/>
            <person name="Imamovic A."/>
            <person name="Ireland A."/>
            <person name="Larimer J."/>
            <person name="McCowan C."/>
            <person name="Murphy C."/>
            <person name="Pearson M."/>
            <person name="Poon T.W."/>
            <person name="Priest M."/>
            <person name="Roberts A."/>
            <person name="Saif S."/>
            <person name="Shea T."/>
            <person name="Sisk P."/>
            <person name="Sykes S."/>
            <person name="Wortman J."/>
            <person name="Nusbaum C."/>
            <person name="Birren B."/>
        </authorList>
    </citation>
    <scope>NUCLEOTIDE SEQUENCE [LARGE SCALE GENOMIC DNA]</scope>
    <source>
        <strain evidence="1 2">MS-1</strain>
    </source>
</reference>
<dbReference type="InterPro" id="IPR036359">
    <property type="entry name" value="Thiol_cytolysin_sf"/>
</dbReference>
<dbReference type="EMBL" id="AQHW01000013">
    <property type="protein sequence ID" value="KKB57242.1"/>
    <property type="molecule type" value="Genomic_DNA"/>
</dbReference>
<dbReference type="HOGENOM" id="CLU_040148_0_0_10"/>
<dbReference type="Gene3D" id="3.90.840.10">
    <property type="entry name" value="Thiol-activated cytolysin superfamily/Thiol-activated cytolysin, alpha-beta domain"/>
    <property type="match status" value="1"/>
</dbReference>
<accession>A0A0F5JIF9</accession>
<dbReference type="STRING" id="1203610.HMPREF1536_01963"/>
<dbReference type="SUPFAM" id="SSF56978">
    <property type="entry name" value="Perfringolysin"/>
    <property type="match status" value="1"/>
</dbReference>
<comment type="caution">
    <text evidence="1">The sequence shown here is derived from an EMBL/GenBank/DDBJ whole genome shotgun (WGS) entry which is preliminary data.</text>
</comment>
<name>A0A0F5JIF9_9BACT</name>
<dbReference type="GO" id="GO:0015485">
    <property type="term" value="F:cholesterol binding"/>
    <property type="evidence" value="ECO:0007669"/>
    <property type="project" value="InterPro"/>
</dbReference>
<dbReference type="AlphaFoldDB" id="A0A0F5JIF9"/>
<dbReference type="InterPro" id="IPR001869">
    <property type="entry name" value="Thiol_cytolysin"/>
</dbReference>
<organism evidence="1 2">
    <name type="scientific">Parabacteroides gordonii MS-1 = DSM 23371</name>
    <dbReference type="NCBI Taxonomy" id="1203610"/>
    <lineage>
        <taxon>Bacteria</taxon>
        <taxon>Pseudomonadati</taxon>
        <taxon>Bacteroidota</taxon>
        <taxon>Bacteroidia</taxon>
        <taxon>Bacteroidales</taxon>
        <taxon>Tannerellaceae</taxon>
        <taxon>Parabacteroides</taxon>
    </lineage>
</organism>
<dbReference type="Proteomes" id="UP000033035">
    <property type="component" value="Unassembled WGS sequence"/>
</dbReference>
<protein>
    <recommendedName>
        <fullName evidence="3">Thiol-activated cytolysin C-terminal domain-containing protein</fullName>
    </recommendedName>
</protein>
<evidence type="ECO:0008006" key="3">
    <source>
        <dbReference type="Google" id="ProtNLM"/>
    </source>
</evidence>
<dbReference type="PATRIC" id="fig|1203610.3.peg.2012"/>
<dbReference type="InterPro" id="IPR036363">
    <property type="entry name" value="Thiol_cytolysin_ab_sf"/>
</dbReference>
<proteinExistence type="predicted"/>